<accession>A0AAW8B174</accession>
<name>A0AAW8B174_9GAMM</name>
<dbReference type="PANTHER" id="PTHR46211">
    <property type="entry name" value="GLYCEROPHOSPHORYL DIESTER PHOSPHODIESTERASE"/>
    <property type="match status" value="1"/>
</dbReference>
<dbReference type="PANTHER" id="PTHR46211:SF14">
    <property type="entry name" value="GLYCEROPHOSPHODIESTER PHOSPHODIESTERASE"/>
    <property type="match status" value="1"/>
</dbReference>
<dbReference type="Gene3D" id="3.20.20.190">
    <property type="entry name" value="Phosphatidylinositol (PI) phosphodiesterase"/>
    <property type="match status" value="1"/>
</dbReference>
<evidence type="ECO:0000313" key="2">
    <source>
        <dbReference type="EMBL" id="MDP1519805.1"/>
    </source>
</evidence>
<dbReference type="InterPro" id="IPR030395">
    <property type="entry name" value="GP_PDE_dom"/>
</dbReference>
<feature type="domain" description="GP-PDE" evidence="1">
    <location>
        <begin position="4"/>
        <end position="241"/>
    </location>
</feature>
<keyword evidence="3" id="KW-1185">Reference proteome</keyword>
<dbReference type="EMBL" id="JAUUUU010000001">
    <property type="protein sequence ID" value="MDP1519805.1"/>
    <property type="molecule type" value="Genomic_DNA"/>
</dbReference>
<evidence type="ECO:0000313" key="3">
    <source>
        <dbReference type="Proteomes" id="UP001178354"/>
    </source>
</evidence>
<reference evidence="2" key="2">
    <citation type="submission" date="2023-08" db="EMBL/GenBank/DDBJ databases">
        <authorList>
            <person name="Luo J."/>
        </authorList>
    </citation>
    <scope>NUCLEOTIDE SEQUENCE</scope>
    <source>
        <strain evidence="2">DSM 25064</strain>
    </source>
</reference>
<dbReference type="GO" id="GO:0006629">
    <property type="term" value="P:lipid metabolic process"/>
    <property type="evidence" value="ECO:0007669"/>
    <property type="project" value="InterPro"/>
</dbReference>
<dbReference type="SUPFAM" id="SSF51695">
    <property type="entry name" value="PLC-like phosphodiesterases"/>
    <property type="match status" value="1"/>
</dbReference>
<dbReference type="GO" id="GO:0008081">
    <property type="term" value="F:phosphoric diester hydrolase activity"/>
    <property type="evidence" value="ECO:0007669"/>
    <property type="project" value="InterPro"/>
</dbReference>
<dbReference type="Pfam" id="PF03009">
    <property type="entry name" value="GDPD"/>
    <property type="match status" value="1"/>
</dbReference>
<proteinExistence type="predicted"/>
<gene>
    <name evidence="2" type="ORF">Q8A57_02365</name>
</gene>
<dbReference type="InterPro" id="IPR017946">
    <property type="entry name" value="PLC-like_Pdiesterase_TIM-brl"/>
</dbReference>
<evidence type="ECO:0000259" key="1">
    <source>
        <dbReference type="PROSITE" id="PS51704"/>
    </source>
</evidence>
<sequence length="246" mass="27818">MLADRLVAHRGYPKHYPENTLLGMAAAIDAGAHFIETDILFSADQQPVLYHDNLMTRISGEENAVHLLTLDELVSRSAHEPERLGDQFINQTITPLCDLVSLLEEHPEVTAFIEMKRSGLHIVGLEAAYDIVSKILTPVRDQCVLISFSDEFIDYAHQQGFPRLGLVLKDWEERQGNLMQRIQPEFIFCDTDKVPEGSSMDEITPTWVIYEVEDPDQAIAWFDRGADMVETFDIGGLLENLAHRAL</sequence>
<dbReference type="Proteomes" id="UP001178354">
    <property type="component" value="Unassembled WGS sequence"/>
</dbReference>
<dbReference type="RefSeq" id="WP_305169317.1">
    <property type="nucleotide sequence ID" value="NZ_JAUUUU010000001.1"/>
</dbReference>
<protein>
    <submittedName>
        <fullName evidence="2">Glycerophosphodiester phosphodiesterase family protein</fullName>
    </submittedName>
</protein>
<comment type="caution">
    <text evidence="2">The sequence shown here is derived from an EMBL/GenBank/DDBJ whole genome shotgun (WGS) entry which is preliminary data.</text>
</comment>
<dbReference type="AlphaFoldDB" id="A0AAW8B174"/>
<dbReference type="PROSITE" id="PS51704">
    <property type="entry name" value="GP_PDE"/>
    <property type="match status" value="1"/>
</dbReference>
<reference evidence="2" key="1">
    <citation type="journal article" date="2010" name="Int. J. Syst. Evol. Microbiol.">
        <title>Porticoccus litoralis gen. nov., sp. nov., a gammaproteobacterium isolated from the Yellow Sea.</title>
        <authorList>
            <person name="Oh H.M."/>
            <person name="Kim H."/>
            <person name="Kim K.M."/>
            <person name="Min G.S."/>
            <person name="Cho J.C."/>
        </authorList>
    </citation>
    <scope>NUCLEOTIDE SEQUENCE</scope>
    <source>
        <strain evidence="2">DSM 25064</strain>
    </source>
</reference>
<organism evidence="2 3">
    <name type="scientific">Porticoccus litoralis</name>
    <dbReference type="NCBI Taxonomy" id="434086"/>
    <lineage>
        <taxon>Bacteria</taxon>
        <taxon>Pseudomonadati</taxon>
        <taxon>Pseudomonadota</taxon>
        <taxon>Gammaproteobacteria</taxon>
        <taxon>Cellvibrionales</taxon>
        <taxon>Porticoccaceae</taxon>
        <taxon>Porticoccus</taxon>
    </lineage>
</organism>